<gene>
    <name evidence="1" type="ORF">C439_10998</name>
</gene>
<keyword evidence="2" id="KW-1185">Reference proteome</keyword>
<dbReference type="Proteomes" id="UP000011603">
    <property type="component" value="Unassembled WGS sequence"/>
</dbReference>
<protein>
    <submittedName>
        <fullName evidence="1">Uncharacterized protein</fullName>
    </submittedName>
</protein>
<sequence>MTECYIVSRVTGMCSRPAPSGRLGEELLTVRTLATTDDPRGDTVRKMSGVAVVVQCKLFDRLIAEL</sequence>
<name>M0IUW6_HALMT</name>
<organism evidence="1 2">
    <name type="scientific">Haloferax mediterranei (strain ATCC 33500 / DSM 1411 / JCM 8866 / NBRC 14739 / NCIMB 2177 / R-4)</name>
    <name type="common">Halobacterium mediterranei</name>
    <dbReference type="NCBI Taxonomy" id="523841"/>
    <lineage>
        <taxon>Archaea</taxon>
        <taxon>Methanobacteriati</taxon>
        <taxon>Methanobacteriota</taxon>
        <taxon>Stenosarchaea group</taxon>
        <taxon>Halobacteria</taxon>
        <taxon>Halobacteriales</taxon>
        <taxon>Haloferacaceae</taxon>
        <taxon>Haloferax</taxon>
    </lineage>
</organism>
<comment type="caution">
    <text evidence="1">The sequence shown here is derived from an EMBL/GenBank/DDBJ whole genome shotgun (WGS) entry which is preliminary data.</text>
</comment>
<dbReference type="AlphaFoldDB" id="M0IUW6"/>
<evidence type="ECO:0000313" key="1">
    <source>
        <dbReference type="EMBL" id="ELZ99857.1"/>
    </source>
</evidence>
<evidence type="ECO:0000313" key="2">
    <source>
        <dbReference type="Proteomes" id="UP000011603"/>
    </source>
</evidence>
<proteinExistence type="predicted"/>
<reference evidence="1 2" key="1">
    <citation type="journal article" date="2014" name="PLoS Genet.">
        <title>Phylogenetically driven sequencing of extremely halophilic archaea reveals strategies for static and dynamic osmo-response.</title>
        <authorList>
            <person name="Becker E.A."/>
            <person name="Seitzer P.M."/>
            <person name="Tritt A."/>
            <person name="Larsen D."/>
            <person name="Krusor M."/>
            <person name="Yao A.I."/>
            <person name="Wu D."/>
            <person name="Madern D."/>
            <person name="Eisen J.A."/>
            <person name="Darling A.E."/>
            <person name="Facciotti M.T."/>
        </authorList>
    </citation>
    <scope>NUCLEOTIDE SEQUENCE [LARGE SCALE GENOMIC DNA]</scope>
    <source>
        <strain evidence="2">ATCC 33500 / DSM 1411 / JCM 8866 / NBRC 14739 / NCIMB 2177 / R-4</strain>
    </source>
</reference>
<accession>M0IUW6</accession>
<dbReference type="EMBL" id="AOLO01000009">
    <property type="protein sequence ID" value="ELZ99857.1"/>
    <property type="molecule type" value="Genomic_DNA"/>
</dbReference>